<comment type="similarity">
    <text evidence="2">Belongs to the plexin family.</text>
</comment>
<dbReference type="Pfam" id="PF01403">
    <property type="entry name" value="Sema"/>
    <property type="match status" value="1"/>
</dbReference>
<evidence type="ECO:0000256" key="10">
    <source>
        <dbReference type="ARBA" id="ARBA00023136"/>
    </source>
</evidence>
<dbReference type="Gene3D" id="2.130.10.10">
    <property type="entry name" value="YVTN repeat-like/Quinoprotein amine dehydrogenase"/>
    <property type="match status" value="1"/>
</dbReference>
<dbReference type="CDD" id="cd12790">
    <property type="entry name" value="RasGAP_plexin_A"/>
    <property type="match status" value="1"/>
</dbReference>
<reference evidence="19 20" key="1">
    <citation type="submission" date="2019-05" db="EMBL/GenBank/DDBJ databases">
        <title>Another draft genome of Portunus trituberculatus and its Hox gene families provides insights of decapod evolution.</title>
        <authorList>
            <person name="Jeong J.-H."/>
            <person name="Song I."/>
            <person name="Kim S."/>
            <person name="Choi T."/>
            <person name="Kim D."/>
            <person name="Ryu S."/>
            <person name="Kim W."/>
        </authorList>
    </citation>
    <scope>NUCLEOTIDE SEQUENCE [LARGE SCALE GENOMIC DNA]</scope>
    <source>
        <tissue evidence="19">Muscle</tissue>
    </source>
</reference>
<gene>
    <name evidence="19" type="primary">plxna3</name>
    <name evidence="19" type="ORF">E2C01_003953</name>
</gene>
<comment type="caution">
    <text evidence="19">The sequence shown here is derived from an EMBL/GenBank/DDBJ whole genome shotgun (WGS) entry which is preliminary data.</text>
</comment>
<evidence type="ECO:0000256" key="15">
    <source>
        <dbReference type="SAM" id="Coils"/>
    </source>
</evidence>
<dbReference type="Pfam" id="PF17960">
    <property type="entry name" value="TIG_plexin"/>
    <property type="match status" value="1"/>
</dbReference>
<dbReference type="InterPro" id="IPR001627">
    <property type="entry name" value="Semap_dom"/>
</dbReference>
<evidence type="ECO:0000256" key="7">
    <source>
        <dbReference type="ARBA" id="ARBA00022737"/>
    </source>
</evidence>
<dbReference type="FunFam" id="2.60.40.10:FF:000728">
    <property type="entry name" value="Plexin D1"/>
    <property type="match status" value="1"/>
</dbReference>
<dbReference type="CDD" id="cd00603">
    <property type="entry name" value="IPT_PCSR"/>
    <property type="match status" value="1"/>
</dbReference>
<organism evidence="19 20">
    <name type="scientific">Portunus trituberculatus</name>
    <name type="common">Swimming crab</name>
    <name type="synonym">Neptunus trituberculatus</name>
    <dbReference type="NCBI Taxonomy" id="210409"/>
    <lineage>
        <taxon>Eukaryota</taxon>
        <taxon>Metazoa</taxon>
        <taxon>Ecdysozoa</taxon>
        <taxon>Arthropoda</taxon>
        <taxon>Crustacea</taxon>
        <taxon>Multicrustacea</taxon>
        <taxon>Malacostraca</taxon>
        <taxon>Eumalacostraca</taxon>
        <taxon>Eucarida</taxon>
        <taxon>Decapoda</taxon>
        <taxon>Pleocyemata</taxon>
        <taxon>Brachyura</taxon>
        <taxon>Eubrachyura</taxon>
        <taxon>Portunoidea</taxon>
        <taxon>Portunidae</taxon>
        <taxon>Portuninae</taxon>
        <taxon>Portunus</taxon>
    </lineage>
</organism>
<evidence type="ECO:0000256" key="8">
    <source>
        <dbReference type="ARBA" id="ARBA00022902"/>
    </source>
</evidence>
<accession>A0A5B7CR40</accession>
<evidence type="ECO:0000256" key="12">
    <source>
        <dbReference type="ARBA" id="ARBA00023170"/>
    </source>
</evidence>
<feature type="coiled-coil region" evidence="15">
    <location>
        <begin position="1075"/>
        <end position="1110"/>
    </location>
</feature>
<keyword evidence="10 17" id="KW-0472">Membrane</keyword>
<evidence type="ECO:0000259" key="18">
    <source>
        <dbReference type="PROSITE" id="PS51004"/>
    </source>
</evidence>
<feature type="compositionally biased region" description="Low complexity" evidence="16">
    <location>
        <begin position="1545"/>
        <end position="1568"/>
    </location>
</feature>
<evidence type="ECO:0000256" key="1">
    <source>
        <dbReference type="ARBA" id="ARBA00004251"/>
    </source>
</evidence>
<dbReference type="SMART" id="SM00423">
    <property type="entry name" value="PSI"/>
    <property type="match status" value="3"/>
</dbReference>
<name>A0A5B7CR40_PORTR</name>
<dbReference type="OrthoDB" id="125363at2759"/>
<evidence type="ECO:0000256" key="4">
    <source>
        <dbReference type="ARBA" id="ARBA00022475"/>
    </source>
</evidence>
<dbReference type="Gene3D" id="2.60.40.10">
    <property type="entry name" value="Immunoglobulins"/>
    <property type="match status" value="5"/>
</dbReference>
<keyword evidence="5 17" id="KW-0812">Transmembrane</keyword>
<evidence type="ECO:0000256" key="16">
    <source>
        <dbReference type="SAM" id="MobiDB-lite"/>
    </source>
</evidence>
<evidence type="ECO:0000256" key="5">
    <source>
        <dbReference type="ARBA" id="ARBA00022692"/>
    </source>
</evidence>
<keyword evidence="15" id="KW-0175">Coiled coil</keyword>
<dbReference type="GO" id="GO:0120025">
    <property type="term" value="C:plasma membrane bounded cell projection"/>
    <property type="evidence" value="ECO:0007669"/>
    <property type="project" value="UniProtKB-ARBA"/>
</dbReference>
<dbReference type="Gene3D" id="1.10.506.10">
    <property type="entry name" value="GTPase Activation - p120gap, domain 1"/>
    <property type="match status" value="2"/>
</dbReference>
<evidence type="ECO:0000256" key="17">
    <source>
        <dbReference type="SAM" id="Phobius"/>
    </source>
</evidence>
<dbReference type="InterPro" id="IPR008936">
    <property type="entry name" value="Rho_GTPase_activation_prot"/>
</dbReference>
<evidence type="ECO:0000256" key="11">
    <source>
        <dbReference type="ARBA" id="ARBA00023157"/>
    </source>
</evidence>
<keyword evidence="4" id="KW-1003">Cell membrane</keyword>
<sequence>MQGSFTCRLIVKDESLDVYCHLNMPHFLEDLQIVFYDCSEVFPLLQRIKDLNEDFCGMDVNTPLGGEQPVEGLAILTFPTRLTAVAATSTEVYTVVFLGTAHGHLKKVVIENQNNALEYDDIVVDRGSAVRQDMFFDKGGDHLYVMTSNKVSKVKAQECSIYEGCNQCLGARDPYCGWCSLENKCSLRRDCRDATQDPQHWVSYKTGRCTTITQVMPDKLQRTTARTLSLNIDNLPSVEGSLQCVFSAMNKDLTTDASRTAQGVSCTTPRNDMLPDIPQNQHHFTAKLSVRKSEGPEFVSTNFTFFDCNTYSSCTECVSSPFPCDWCVDGHRCTHDSAENCRNDVLVNGINRVGPSIRSGPAFCPRINFVESQEILVSSGTDKSIKVKVDNIAQFITQTRFVCQFNIEGRVTSVSANLLSDTIYCDRMEFAYTTAAPSTNATFAVIWGGSKPLDNPENIHVLVYQCHLMADNCGMCLSLPERYRCGWCQSTSRCEVQDKCDGGSWLDRKRTCPIINVTDFYPKSGPWDGGTNVTIEGINLGKKIEDIYEGITVAGITCQPYRESYVKTKRVTCMVDSPGVNDFKEGPILVKVKGVDRIDMADGSYKMVEKEYRGESIEKYKFVNPEITDITPSSGPRSGGTLLHIIGHHMNAGSRIEAFISDRRCKIQSANATVATCITSDASTLTEGKIAMNFDNGRRQLEGKLFTYVEDPKIHTVKSGRAGHQAGMRNGPRGIPSGGIVITVDGTNFNVIKDPKMYVVYKGKEFSSPCEVKNSTRMECRSPAISVSASERIDHENGMQLDYGFLMDHVKTVRNLNKSPDFPDFRVFPDPLYHSFEDANSNKSSEAAFDIHAKIDEAGLHEEDPEELIEEEVHPAHSGGLKVHSVHTEMAEMPPTNLTSAIEATDILLRVVDQKISKYRKYQRMLLLLKSELLQEEREPGTDVTHSMVKQYKSDYLTINGINLDRASQEIDVEVLIGAESCNVTSLSRSQLTCRPPREQPEPLDGDDLPQVVVKVGNNLMYEIGFLEYASNTNVGTLSKQLIIGLSVGAVLLILILVVCLIVYRQKSNQNSRVLKSMQEQMDVLELRVAAECKEAFAELQTEMTDLTSDLIGGGIPFLDYRTYAMKILFPNLEETTVLQMDRPDLARKEKGLKLFGQLIMNKTFLLLFIRTLESNRYFSMRDRVNVAALIMVALQGKMEYCSDILKTLLAELIEKCIEGKIHPKLLFRRTESVAEKMLSSWFTFLLYKFLKECAGEPLYMLFRAIKQQVDKGPVDAVTSEARYSLSEEKLIRQSIDFKEMVWHLVRQQESEQREGERTNKMVSEIYLTRLLSTKLTLQKFVDDLFETIFSTAHRGSALPLAIKYMFDFLDDQALQHGITDPEVVHTWKSNSLPLRFWVNLIKNPNFVFDIHKSNIVDACLSVVAQTFMDSCSTSDHRLGKDSPSSKLLYAKDIPIYKEWVERYYSDIKIMQPISDQDMNAMLAEESRMHTTEFNSLAALAELYNYAFKYSDQLILTLEEDEFSTKSRLAYRLEQDAPPAPGPGPDQAQTQQSQQQRGPSSGTAAPGSYSPPGPYGGSPPHHVYPGGGNYGVSPPQSAVYEGQLETVFTYRGQEGGPGGPGGPGGVDGSVYGLYGVPQHARLSPGAYGSAQFPGRGAPQVYEFEYEEPRFT</sequence>
<dbReference type="FunFam" id="2.60.40.10:FF:001407">
    <property type="entry name" value="Plexin A, isoform B"/>
    <property type="match status" value="1"/>
</dbReference>
<dbReference type="PROSITE" id="PS51004">
    <property type="entry name" value="SEMA"/>
    <property type="match status" value="1"/>
</dbReference>
<evidence type="ECO:0000256" key="9">
    <source>
        <dbReference type="ARBA" id="ARBA00022989"/>
    </source>
</evidence>
<evidence type="ECO:0000313" key="19">
    <source>
        <dbReference type="EMBL" id="MPC11291.1"/>
    </source>
</evidence>
<dbReference type="SUPFAM" id="SSF101912">
    <property type="entry name" value="Sema domain"/>
    <property type="match status" value="1"/>
</dbReference>
<evidence type="ECO:0000313" key="20">
    <source>
        <dbReference type="Proteomes" id="UP000324222"/>
    </source>
</evidence>
<feature type="domain" description="Sema" evidence="18">
    <location>
        <begin position="1"/>
        <end position="156"/>
    </location>
</feature>
<keyword evidence="9 17" id="KW-1133">Transmembrane helix</keyword>
<keyword evidence="12" id="KW-0675">Receptor</keyword>
<dbReference type="EMBL" id="VSRR010000156">
    <property type="protein sequence ID" value="MPC11291.1"/>
    <property type="molecule type" value="Genomic_DNA"/>
</dbReference>
<dbReference type="Pfam" id="PF24479">
    <property type="entry name" value="PSI_PlexinA-B"/>
    <property type="match status" value="1"/>
</dbReference>
<dbReference type="Proteomes" id="UP000324222">
    <property type="component" value="Unassembled WGS sequence"/>
</dbReference>
<dbReference type="SUPFAM" id="SSF103575">
    <property type="entry name" value="Plexin repeat"/>
    <property type="match status" value="2"/>
</dbReference>
<dbReference type="PANTHER" id="PTHR22625">
    <property type="entry name" value="PLEXIN"/>
    <property type="match status" value="1"/>
</dbReference>
<evidence type="ECO:0000256" key="14">
    <source>
        <dbReference type="PROSITE-ProRule" id="PRU00352"/>
    </source>
</evidence>
<dbReference type="InterPro" id="IPR014756">
    <property type="entry name" value="Ig_E-set"/>
</dbReference>
<dbReference type="GO" id="GO:0030334">
    <property type="term" value="P:regulation of cell migration"/>
    <property type="evidence" value="ECO:0007669"/>
    <property type="project" value="TreeGrafter"/>
</dbReference>
<dbReference type="InterPro" id="IPR013548">
    <property type="entry name" value="Plexin_cytoplasmic_RasGAP_dom"/>
</dbReference>
<dbReference type="InterPro" id="IPR016201">
    <property type="entry name" value="PSI"/>
</dbReference>
<dbReference type="Pfam" id="PF01437">
    <property type="entry name" value="PSI"/>
    <property type="match status" value="1"/>
</dbReference>
<keyword evidence="8" id="KW-0524">Neurogenesis</keyword>
<dbReference type="InterPro" id="IPR041019">
    <property type="entry name" value="TIG1_plexin"/>
</dbReference>
<dbReference type="GO" id="GO:0009653">
    <property type="term" value="P:anatomical structure morphogenesis"/>
    <property type="evidence" value="ECO:0007669"/>
    <property type="project" value="UniProtKB-ARBA"/>
</dbReference>
<dbReference type="InterPro" id="IPR002165">
    <property type="entry name" value="Plexin_repeat"/>
</dbReference>
<dbReference type="FunFam" id="1.10.506.10:FF:000005">
    <property type="entry name" value="Plexin A1"/>
    <property type="match status" value="1"/>
</dbReference>
<dbReference type="InterPro" id="IPR013783">
    <property type="entry name" value="Ig-like_fold"/>
</dbReference>
<evidence type="ECO:0000256" key="6">
    <source>
        <dbReference type="ARBA" id="ARBA00022729"/>
    </source>
</evidence>
<dbReference type="GO" id="GO:0007399">
    <property type="term" value="P:nervous system development"/>
    <property type="evidence" value="ECO:0007669"/>
    <property type="project" value="UniProtKB-KW"/>
</dbReference>
<evidence type="ECO:0000256" key="3">
    <source>
        <dbReference type="ARBA" id="ARBA00022473"/>
    </source>
</evidence>
<dbReference type="InterPro" id="IPR036352">
    <property type="entry name" value="Semap_dom_sf"/>
</dbReference>
<dbReference type="GO" id="GO:0017154">
    <property type="term" value="F:semaphorin receptor activity"/>
    <property type="evidence" value="ECO:0007669"/>
    <property type="project" value="InterPro"/>
</dbReference>
<evidence type="ECO:0000256" key="2">
    <source>
        <dbReference type="ARBA" id="ARBA00010297"/>
    </source>
</evidence>
<proteinExistence type="inferred from homology"/>
<feature type="transmembrane region" description="Helical" evidence="17">
    <location>
        <begin position="1155"/>
        <end position="1173"/>
    </location>
</feature>
<keyword evidence="13" id="KW-0325">Glycoprotein</keyword>
<comment type="caution">
    <text evidence="14">Lacks conserved residue(s) required for the propagation of feature annotation.</text>
</comment>
<keyword evidence="3" id="KW-0217">Developmental protein</keyword>
<feature type="region of interest" description="Disordered" evidence="16">
    <location>
        <begin position="1535"/>
        <end position="1596"/>
    </location>
</feature>
<dbReference type="InterPro" id="IPR002909">
    <property type="entry name" value="IPT_dom"/>
</dbReference>
<dbReference type="InterPro" id="IPR031148">
    <property type="entry name" value="Plexin"/>
</dbReference>
<feature type="transmembrane region" description="Helical" evidence="17">
    <location>
        <begin position="1042"/>
        <end position="1064"/>
    </location>
</feature>
<dbReference type="Pfam" id="PF18020">
    <property type="entry name" value="TIG_2"/>
    <property type="match status" value="1"/>
</dbReference>
<keyword evidence="7" id="KW-0677">Repeat</keyword>
<keyword evidence="11" id="KW-1015">Disulfide bond</keyword>
<dbReference type="FunFam" id="2.60.40.10:FF:001688">
    <property type="entry name" value="GM13016"/>
    <property type="match status" value="1"/>
</dbReference>
<dbReference type="CDD" id="cd01179">
    <property type="entry name" value="IPT_plexin_repeat2"/>
    <property type="match status" value="1"/>
</dbReference>
<keyword evidence="6" id="KW-0732">Signal</keyword>
<dbReference type="GO" id="GO:0002116">
    <property type="term" value="C:semaphorin receptor complex"/>
    <property type="evidence" value="ECO:0007669"/>
    <property type="project" value="TreeGrafter"/>
</dbReference>
<dbReference type="GO" id="GO:0005886">
    <property type="term" value="C:plasma membrane"/>
    <property type="evidence" value="ECO:0007669"/>
    <property type="project" value="UniProtKB-SubCell"/>
</dbReference>
<dbReference type="SMART" id="SM00429">
    <property type="entry name" value="IPT"/>
    <property type="match status" value="3"/>
</dbReference>
<keyword evidence="20" id="KW-1185">Reference proteome</keyword>
<dbReference type="SUPFAM" id="SSF48350">
    <property type="entry name" value="GTPase activation domain, GAP"/>
    <property type="match status" value="1"/>
</dbReference>
<protein>
    <submittedName>
        <fullName evidence="19">Plexin A3</fullName>
    </submittedName>
</protein>
<evidence type="ECO:0000256" key="13">
    <source>
        <dbReference type="ARBA" id="ARBA00023180"/>
    </source>
</evidence>
<dbReference type="PANTHER" id="PTHR22625:SF70">
    <property type="entry name" value="PLEXIN A, ISOFORM A"/>
    <property type="match status" value="1"/>
</dbReference>
<comment type="subcellular location">
    <subcellularLocation>
        <location evidence="1">Cell membrane</location>
        <topology evidence="1">Single-pass type I membrane protein</topology>
    </subcellularLocation>
</comment>
<dbReference type="SUPFAM" id="SSF81296">
    <property type="entry name" value="E set domains"/>
    <property type="match status" value="3"/>
</dbReference>
<dbReference type="Pfam" id="PF01833">
    <property type="entry name" value="TIG"/>
    <property type="match status" value="3"/>
</dbReference>
<dbReference type="Pfam" id="PF08337">
    <property type="entry name" value="Plexin_cytopl"/>
    <property type="match status" value="2"/>
</dbReference>
<dbReference type="InterPro" id="IPR015943">
    <property type="entry name" value="WD40/YVTN_repeat-like_dom_sf"/>
</dbReference>
<dbReference type="InterPro" id="IPR041362">
    <property type="entry name" value="TIG2_plexin"/>
</dbReference>